<dbReference type="Gene3D" id="3.30.1340.10">
    <property type="entry name" value="HPr-like"/>
    <property type="match status" value="1"/>
</dbReference>
<dbReference type="PANTHER" id="PTHR33705">
    <property type="entry name" value="PHOSPHOCARRIER PROTEIN HPR"/>
    <property type="match status" value="1"/>
</dbReference>
<comment type="similarity">
    <text evidence="2">Belongs to the HPr family.</text>
</comment>
<evidence type="ECO:0000256" key="3">
    <source>
        <dbReference type="ARBA" id="ARBA00022490"/>
    </source>
</evidence>
<protein>
    <submittedName>
        <fullName evidence="6">HPr family phosphocarrier protein</fullName>
    </submittedName>
</protein>
<dbReference type="PROSITE" id="PS51350">
    <property type="entry name" value="PTS_HPR_DOM"/>
    <property type="match status" value="1"/>
</dbReference>
<evidence type="ECO:0000256" key="2">
    <source>
        <dbReference type="ARBA" id="ARBA00010736"/>
    </source>
</evidence>
<comment type="caution">
    <text evidence="6">The sequence shown here is derived from an EMBL/GenBank/DDBJ whole genome shotgun (WGS) entry which is preliminary data.</text>
</comment>
<feature type="domain" description="HPr" evidence="5">
    <location>
        <begin position="3"/>
        <end position="90"/>
    </location>
</feature>
<dbReference type="GO" id="GO:0009401">
    <property type="term" value="P:phosphoenolpyruvate-dependent sugar phosphotransferase system"/>
    <property type="evidence" value="ECO:0007669"/>
    <property type="project" value="UniProtKB-KW"/>
</dbReference>
<evidence type="ECO:0000259" key="5">
    <source>
        <dbReference type="PROSITE" id="PS51350"/>
    </source>
</evidence>
<dbReference type="AlphaFoldDB" id="A0A842HV70"/>
<dbReference type="Pfam" id="PF00381">
    <property type="entry name" value="PTS-HPr"/>
    <property type="match status" value="1"/>
</dbReference>
<dbReference type="InterPro" id="IPR000032">
    <property type="entry name" value="HPr-like"/>
</dbReference>
<dbReference type="PROSITE" id="PS00369">
    <property type="entry name" value="PTS_HPR_HIS"/>
    <property type="match status" value="1"/>
</dbReference>
<evidence type="ECO:0000256" key="4">
    <source>
        <dbReference type="ARBA" id="ARBA00022683"/>
    </source>
</evidence>
<dbReference type="CDD" id="cd00367">
    <property type="entry name" value="PTS-HPr_like"/>
    <property type="match status" value="1"/>
</dbReference>
<evidence type="ECO:0000313" key="6">
    <source>
        <dbReference type="EMBL" id="MBC2777908.1"/>
    </source>
</evidence>
<gene>
    <name evidence="6" type="ORF">H6P80_09765</name>
</gene>
<evidence type="ECO:0000313" key="7">
    <source>
        <dbReference type="Proteomes" id="UP000564378"/>
    </source>
</evidence>
<organism evidence="6 7">
    <name type="scientific">Parasphingopyxis marina</name>
    <dbReference type="NCBI Taxonomy" id="2761622"/>
    <lineage>
        <taxon>Bacteria</taxon>
        <taxon>Pseudomonadati</taxon>
        <taxon>Pseudomonadota</taxon>
        <taxon>Alphaproteobacteria</taxon>
        <taxon>Sphingomonadales</taxon>
        <taxon>Sphingomonadaceae</taxon>
        <taxon>Parasphingopyxis</taxon>
    </lineage>
</organism>
<reference evidence="6 7" key="1">
    <citation type="submission" date="2020-08" db="EMBL/GenBank/DDBJ databases">
        <title>Draft genome sequence of Parasphingopyxis sp. GrpM-11.</title>
        <authorList>
            <person name="Oh J."/>
            <person name="Roh D.-H."/>
        </authorList>
    </citation>
    <scope>NUCLEOTIDE SEQUENCE [LARGE SCALE GENOMIC DNA]</scope>
    <source>
        <strain evidence="6 7">GrpM-11</strain>
    </source>
</reference>
<dbReference type="Proteomes" id="UP000564378">
    <property type="component" value="Unassembled WGS sequence"/>
</dbReference>
<name>A0A842HV70_9SPHN</name>
<comment type="subcellular location">
    <subcellularLocation>
        <location evidence="1">Cytoplasm</location>
    </subcellularLocation>
</comment>
<evidence type="ECO:0000256" key="1">
    <source>
        <dbReference type="ARBA" id="ARBA00004496"/>
    </source>
</evidence>
<sequence>MSRVERTVTIVNQRGLHARASSKFVTLVSELDTEVEVSREGNAVAGSSILDLMMLGAAMGDCITISAEGDGAQEAVEKLVALVESKFGED</sequence>
<keyword evidence="3" id="KW-0963">Cytoplasm</keyword>
<dbReference type="GO" id="GO:0005737">
    <property type="term" value="C:cytoplasm"/>
    <property type="evidence" value="ECO:0007669"/>
    <property type="project" value="UniProtKB-SubCell"/>
</dbReference>
<dbReference type="SUPFAM" id="SSF55594">
    <property type="entry name" value="HPr-like"/>
    <property type="match status" value="1"/>
</dbReference>
<dbReference type="InterPro" id="IPR050399">
    <property type="entry name" value="HPr"/>
</dbReference>
<dbReference type="RefSeq" id="WP_185801209.1">
    <property type="nucleotide sequence ID" value="NZ_JACJVJ010000002.1"/>
</dbReference>
<dbReference type="InterPro" id="IPR035895">
    <property type="entry name" value="HPr-like_sf"/>
</dbReference>
<proteinExistence type="inferred from homology"/>
<dbReference type="InterPro" id="IPR001020">
    <property type="entry name" value="PTS_HPr_His_P_site"/>
</dbReference>
<accession>A0A842HV70</accession>
<dbReference type="PANTHER" id="PTHR33705:SF2">
    <property type="entry name" value="PHOSPHOCARRIER PROTEIN NPR"/>
    <property type="match status" value="1"/>
</dbReference>
<keyword evidence="7" id="KW-1185">Reference proteome</keyword>
<dbReference type="EMBL" id="JACJVJ010000002">
    <property type="protein sequence ID" value="MBC2777908.1"/>
    <property type="molecule type" value="Genomic_DNA"/>
</dbReference>
<dbReference type="NCBIfam" id="TIGR01003">
    <property type="entry name" value="PTS_HPr_family"/>
    <property type="match status" value="1"/>
</dbReference>
<keyword evidence="4" id="KW-0598">Phosphotransferase system</keyword>
<dbReference type="PRINTS" id="PR00107">
    <property type="entry name" value="PHOSPHOCPHPR"/>
</dbReference>